<reference evidence="2 3" key="3">
    <citation type="journal article" name="Genome Announc.">
        <title>Improved Draft Genome Sequence of Clostridium pasteurianum Strain ATCC 6013 (DSM 525) Using a Hybrid Next-Generation Sequencing Approach.</title>
        <authorList>
            <person name="Pyne M.E."/>
            <person name="Utturkar S."/>
            <person name="Brown S.D."/>
            <person name="Moo-Young M."/>
            <person name="Chung D.A."/>
            <person name="Chou C.P."/>
        </authorList>
    </citation>
    <scope>NUCLEOTIDE SEQUENCE [LARGE SCALE GENOMIC DNA]</scope>
    <source>
        <strain evidence="2 3">ATCC 6013</strain>
    </source>
</reference>
<dbReference type="EMBL" id="JPGY02000001">
    <property type="protein sequence ID" value="KRU12516.1"/>
    <property type="molecule type" value="Genomic_DNA"/>
</dbReference>
<dbReference type="PANTHER" id="PTHR37841">
    <property type="entry name" value="GLR2918 PROTEIN"/>
    <property type="match status" value="1"/>
</dbReference>
<dbReference type="InterPro" id="IPR032774">
    <property type="entry name" value="WG_beta_rep"/>
</dbReference>
<keyword evidence="4" id="KW-1185">Reference proteome</keyword>
<dbReference type="SUPFAM" id="SSF69360">
    <property type="entry name" value="Cell wall binding repeat"/>
    <property type="match status" value="1"/>
</dbReference>
<dbReference type="EMBL" id="CP009268">
    <property type="protein sequence ID" value="AJA51477.1"/>
    <property type="molecule type" value="Genomic_DNA"/>
</dbReference>
<dbReference type="KEGG" id="cpae:CPAST_c14100"/>
<dbReference type="Proteomes" id="UP000030905">
    <property type="component" value="Chromosome"/>
</dbReference>
<dbReference type="eggNOG" id="COG5263">
    <property type="taxonomic scope" value="Bacteria"/>
</dbReference>
<evidence type="ECO:0000313" key="4">
    <source>
        <dbReference type="Proteomes" id="UP000030905"/>
    </source>
</evidence>
<gene>
    <name evidence="1" type="ORF">CLPA_c14100</name>
    <name evidence="2" type="ORF">CP6013_01764</name>
</gene>
<evidence type="ECO:0000313" key="2">
    <source>
        <dbReference type="EMBL" id="KRU12516.1"/>
    </source>
</evidence>
<reference evidence="1 4" key="1">
    <citation type="journal article" date="2015" name="Genome Announc.">
        <title>Complete Genome Sequence of the Nitrogen-Fixing and Solvent-Producing Clostridium pasteurianum DSM 525.</title>
        <authorList>
            <person name="Poehlein A."/>
            <person name="Grosse-Honebrink A."/>
            <person name="Zhang Y."/>
            <person name="Minton N.P."/>
            <person name="Daniel R."/>
        </authorList>
    </citation>
    <scope>NUCLEOTIDE SEQUENCE [LARGE SCALE GENOMIC DNA]</scope>
    <source>
        <strain evidence="1">DSM 525</strain>
        <strain evidence="4">DSM 525 / ATCC 6013</strain>
    </source>
</reference>
<evidence type="ECO:0000313" key="3">
    <source>
        <dbReference type="Proteomes" id="UP000028042"/>
    </source>
</evidence>
<dbReference type="PANTHER" id="PTHR37841:SF1">
    <property type="entry name" value="DUF3298 DOMAIN-CONTAINING PROTEIN"/>
    <property type="match status" value="1"/>
</dbReference>
<dbReference type="AlphaFoldDB" id="A0A0H3J236"/>
<dbReference type="GeneID" id="93073584"/>
<dbReference type="PATRIC" id="fig|1262449.3.peg.3836"/>
<sequence>MFNYNGSIINITDDSLTRDSFETYEEFKERIESLKSVNIGKAEILIDSYDAQCGICFMNVEFYKWKSIAKIDYDYLYFILQDKKIEYIENLNDRYTVRASLIVKGEKVYVNTESITICVEDMELKVYPISFIKRSFETESDFKDRIINIKDMPLGKVIIDRNNYDINTGAFKIQVNIDTFKEVKFPDSNLFYIVIDREEVEEFYRENSSCTIYGKLNYINGQIFVDIQQIFLLWKENKISVHTVIFNNLFFDTTEEYTNQIKCLSLLSAGEAVLDIDRYNSNEEILPLIIEWESWIKEYISNIKNTYIEADRRFSKELYEAGDRYKVYVVFRNDNNCLEVETIKLINFKGETEIRFNNSEKGTDNTAMEECHTVVDVIAYDSSQEDDYIINEKFDFINGIALMKINGNYTYVDSTGKKLGLINNRLMRFIDSKGKYGYMDKEYRITIIKPYFDYIGSFNDNIARININDKWGYINEEGQIIISPMYDFARDFHDGLAAVKIKSLMRTKWGYINKLGEIVIKPRFDEVGEFYNGIAHVKVNSILRGIKEGFIYKDGEFHDCVKI</sequence>
<dbReference type="Proteomes" id="UP000028042">
    <property type="component" value="Unassembled WGS sequence"/>
</dbReference>
<organism evidence="1 4">
    <name type="scientific">Clostridium pasteurianum DSM 525 = ATCC 6013</name>
    <dbReference type="NCBI Taxonomy" id="1262449"/>
    <lineage>
        <taxon>Bacteria</taxon>
        <taxon>Bacillati</taxon>
        <taxon>Bacillota</taxon>
        <taxon>Clostridia</taxon>
        <taxon>Eubacteriales</taxon>
        <taxon>Clostridiaceae</taxon>
        <taxon>Clostridium</taxon>
    </lineage>
</organism>
<protein>
    <submittedName>
        <fullName evidence="2">KWG Leptospira repeat protein</fullName>
    </submittedName>
</protein>
<name>A0A0H3J236_CLOPA</name>
<dbReference type="Pfam" id="PF14903">
    <property type="entry name" value="WG_beta_rep"/>
    <property type="match status" value="2"/>
</dbReference>
<dbReference type="RefSeq" id="WP_003447915.1">
    <property type="nucleotide sequence ID" value="NZ_ANZB01000018.1"/>
</dbReference>
<dbReference type="KEGG" id="cpat:CLPA_c14100"/>
<dbReference type="eggNOG" id="COG0790">
    <property type="taxonomic scope" value="Bacteria"/>
</dbReference>
<accession>A0A0H3J236</accession>
<proteinExistence type="predicted"/>
<reference evidence="2" key="2">
    <citation type="submission" date="2015-10" db="EMBL/GenBank/DDBJ databases">
        <title>Improved Draft Genome Sequence of Clostridium pasteurianum Strain ATCC 6013 (DSM 525) Using a Hybrid Next-Generation Sequencing Approach.</title>
        <authorList>
            <person name="Pyne M.E."/>
            <person name="Utturkar S.M."/>
            <person name="Brown S.D."/>
            <person name="Moo-Young M."/>
            <person name="Chung D.A."/>
            <person name="Chou P.C."/>
        </authorList>
    </citation>
    <scope>NUCLEOTIDE SEQUENCE</scope>
    <source>
        <strain evidence="2">ATCC 6013</strain>
    </source>
</reference>
<evidence type="ECO:0000313" key="1">
    <source>
        <dbReference type="EMBL" id="AJA51477.1"/>
    </source>
</evidence>